<dbReference type="RefSeq" id="WP_191142279.1">
    <property type="nucleotide sequence ID" value="NZ_JACXAH010000016.1"/>
</dbReference>
<dbReference type="Proteomes" id="UP000661691">
    <property type="component" value="Unassembled WGS sequence"/>
</dbReference>
<gene>
    <name evidence="2" type="ORF">IC620_11715</name>
</gene>
<dbReference type="PANTHER" id="PTHR34599">
    <property type="entry name" value="PEROXIDASE-RELATED"/>
    <property type="match status" value="1"/>
</dbReference>
<evidence type="ECO:0000259" key="1">
    <source>
        <dbReference type="Pfam" id="PF01569"/>
    </source>
</evidence>
<evidence type="ECO:0000313" key="3">
    <source>
        <dbReference type="Proteomes" id="UP000661691"/>
    </source>
</evidence>
<organism evidence="2 3">
    <name type="scientific">Polycladospora coralii</name>
    <dbReference type="NCBI Taxonomy" id="2771432"/>
    <lineage>
        <taxon>Bacteria</taxon>
        <taxon>Bacillati</taxon>
        <taxon>Bacillota</taxon>
        <taxon>Bacilli</taxon>
        <taxon>Bacillales</taxon>
        <taxon>Thermoactinomycetaceae</taxon>
        <taxon>Polycladospora</taxon>
    </lineage>
</organism>
<comment type="caution">
    <text evidence="2">The sequence shown here is derived from an EMBL/GenBank/DDBJ whole genome shotgun (WGS) entry which is preliminary data.</text>
</comment>
<dbReference type="AlphaFoldDB" id="A0A926RUU4"/>
<protein>
    <submittedName>
        <fullName evidence="2">Vanadium-dependent haloperoxidase</fullName>
    </submittedName>
</protein>
<evidence type="ECO:0000313" key="2">
    <source>
        <dbReference type="EMBL" id="MBD1373022.1"/>
    </source>
</evidence>
<dbReference type="InterPro" id="IPR000326">
    <property type="entry name" value="PAP2/HPO"/>
</dbReference>
<dbReference type="InterPro" id="IPR052559">
    <property type="entry name" value="V-haloperoxidase"/>
</dbReference>
<dbReference type="Pfam" id="PF01569">
    <property type="entry name" value="PAP2"/>
    <property type="match status" value="1"/>
</dbReference>
<name>A0A926RUU4_9BACL</name>
<dbReference type="EMBL" id="JACXAH010000016">
    <property type="protein sequence ID" value="MBD1373022.1"/>
    <property type="molecule type" value="Genomic_DNA"/>
</dbReference>
<reference evidence="2" key="1">
    <citation type="submission" date="2020-09" db="EMBL/GenBank/DDBJ databases">
        <title>A novel bacterium of genus Hazenella, isolated from South China Sea.</title>
        <authorList>
            <person name="Huang H."/>
            <person name="Mo K."/>
            <person name="Hu Y."/>
        </authorList>
    </citation>
    <scope>NUCLEOTIDE SEQUENCE</scope>
    <source>
        <strain evidence="2">IB182357</strain>
    </source>
</reference>
<dbReference type="CDD" id="cd03398">
    <property type="entry name" value="PAP2_haloperoxidase"/>
    <property type="match status" value="1"/>
</dbReference>
<proteinExistence type="predicted"/>
<dbReference type="Gene3D" id="1.10.606.20">
    <property type="match status" value="1"/>
</dbReference>
<dbReference type="InterPro" id="IPR036938">
    <property type="entry name" value="PAP2/HPO_sf"/>
</dbReference>
<dbReference type="SUPFAM" id="SSF48317">
    <property type="entry name" value="Acid phosphatase/Vanadium-dependent haloperoxidase"/>
    <property type="match status" value="1"/>
</dbReference>
<accession>A0A926RUU4</accession>
<sequence>MDSKLNYSLWSNLPYAGENSPPTNPEEPLAGSWPLYFLKRRKDHFEDSKGNKLKLIKDPNEIDFDQQLQVVQDTVQNITPGQIDIAKYWGTGVATKQWTPIIDRLIDTYNAAELIDLLVSAPRASRILAAVQAGINDAFVVTWYLKYKLNVARPNQLDNQFKTVLCTPRHPSYPSGHAAVAGCAATILKYFFQGESSRLDQLEEQAALSRLYGGVHFPIDNSEGVRLGREVGNAVIDVLKKQKDSDGNPVDTPFPFSLDPNLPPPPYEQVIPFDFPEFCQSLVIDSQS</sequence>
<dbReference type="PANTHER" id="PTHR34599:SF1">
    <property type="entry name" value="PHOSPHATIDIC ACID PHOSPHATASE TYPE 2_HALOPEROXIDASE DOMAIN-CONTAINING PROTEIN"/>
    <property type="match status" value="1"/>
</dbReference>
<feature type="domain" description="Phosphatidic acid phosphatase type 2/haloperoxidase" evidence="1">
    <location>
        <begin position="141"/>
        <end position="239"/>
    </location>
</feature>
<keyword evidence="3" id="KW-1185">Reference proteome</keyword>